<accession>A0A8S5PSM9</accession>
<dbReference type="EMBL" id="BK015488">
    <property type="protein sequence ID" value="DAE09501.1"/>
    <property type="molecule type" value="Genomic_DNA"/>
</dbReference>
<reference evidence="1" key="1">
    <citation type="journal article" date="2021" name="Proc. Natl. Acad. Sci. U.S.A.">
        <title>A Catalog of Tens of Thousands of Viruses from Human Metagenomes Reveals Hidden Associations with Chronic Diseases.</title>
        <authorList>
            <person name="Tisza M.J."/>
            <person name="Buck C.B."/>
        </authorList>
    </citation>
    <scope>NUCLEOTIDE SEQUENCE</scope>
    <source>
        <strain evidence="1">Ct96x5</strain>
    </source>
</reference>
<name>A0A8S5PSM9_9CAUD</name>
<proteinExistence type="predicted"/>
<sequence>MKAHISDKQPMTKERLLKMMAQAVRINKDLWFIEGEKVRLKTKQIIERKDWATKNKKYKDFVTSNHDTVFTVHFEEKYAKNHVLACLTEDTSDPKWLFWVGDFERETENA</sequence>
<evidence type="ECO:0000313" key="1">
    <source>
        <dbReference type="EMBL" id="DAE09501.1"/>
    </source>
</evidence>
<organism evidence="1">
    <name type="scientific">Siphoviridae sp. ct96x5</name>
    <dbReference type="NCBI Taxonomy" id="2825367"/>
    <lineage>
        <taxon>Viruses</taxon>
        <taxon>Duplodnaviria</taxon>
        <taxon>Heunggongvirae</taxon>
        <taxon>Uroviricota</taxon>
        <taxon>Caudoviricetes</taxon>
    </lineage>
</organism>
<protein>
    <submittedName>
        <fullName evidence="1">Uncharacterized protein</fullName>
    </submittedName>
</protein>